<reference evidence="1 2" key="1">
    <citation type="submission" date="2023-11" db="EMBL/GenBank/DDBJ databases">
        <title>Coraliomargarita sp. nov., isolated from marine algae.</title>
        <authorList>
            <person name="Lee J.K."/>
            <person name="Baek J.H."/>
            <person name="Kim J.M."/>
            <person name="Choi D.G."/>
            <person name="Jeon C.O."/>
        </authorList>
    </citation>
    <scope>NUCLEOTIDE SEQUENCE [LARGE SCALE GENOMIC DNA]</scope>
    <source>
        <strain evidence="1 2">J2-16</strain>
    </source>
</reference>
<evidence type="ECO:0000313" key="1">
    <source>
        <dbReference type="EMBL" id="WPJ96004.1"/>
    </source>
</evidence>
<proteinExistence type="predicted"/>
<keyword evidence="2" id="KW-1185">Reference proteome</keyword>
<name>A0ABZ0RSQ8_9BACT</name>
<dbReference type="Proteomes" id="UP001324993">
    <property type="component" value="Chromosome"/>
</dbReference>
<protein>
    <submittedName>
        <fullName evidence="1">Uncharacterized protein</fullName>
    </submittedName>
</protein>
<organism evidence="1 2">
    <name type="scientific">Coraliomargarita algicola</name>
    <dbReference type="NCBI Taxonomy" id="3092156"/>
    <lineage>
        <taxon>Bacteria</taxon>
        <taxon>Pseudomonadati</taxon>
        <taxon>Verrucomicrobiota</taxon>
        <taxon>Opitutia</taxon>
        <taxon>Puniceicoccales</taxon>
        <taxon>Coraliomargaritaceae</taxon>
        <taxon>Coraliomargarita</taxon>
    </lineage>
</organism>
<gene>
    <name evidence="1" type="ORF">SH580_21545</name>
</gene>
<evidence type="ECO:0000313" key="2">
    <source>
        <dbReference type="Proteomes" id="UP001324993"/>
    </source>
</evidence>
<sequence length="93" mass="10867">MQIMRKEICVKRDKQLIFRSWRAFDVQAKHYQEVSDAVESHPNLVISIKHNDAAWKAYSQLPEQYPSTVSLYIKDYGKTVKDSADKHVNSLRS</sequence>
<dbReference type="RefSeq" id="WP_319832871.1">
    <property type="nucleotide sequence ID" value="NZ_CP138858.1"/>
</dbReference>
<dbReference type="EMBL" id="CP138858">
    <property type="protein sequence ID" value="WPJ96004.1"/>
    <property type="molecule type" value="Genomic_DNA"/>
</dbReference>
<accession>A0ABZ0RSQ8</accession>